<protein>
    <recommendedName>
        <fullName evidence="4">WSC domain-containing protein</fullName>
    </recommendedName>
</protein>
<gene>
    <name evidence="5" type="ORF">L249_0129</name>
</gene>
<feature type="domain" description="WSC" evidence="4">
    <location>
        <begin position="54"/>
        <end position="145"/>
    </location>
</feature>
<keyword evidence="2" id="KW-0472">Membrane</keyword>
<organism evidence="5 6">
    <name type="scientific">Ophiocordyceps polyrhachis-furcata BCC 54312</name>
    <dbReference type="NCBI Taxonomy" id="1330021"/>
    <lineage>
        <taxon>Eukaryota</taxon>
        <taxon>Fungi</taxon>
        <taxon>Dikarya</taxon>
        <taxon>Ascomycota</taxon>
        <taxon>Pezizomycotina</taxon>
        <taxon>Sordariomycetes</taxon>
        <taxon>Hypocreomycetidae</taxon>
        <taxon>Hypocreales</taxon>
        <taxon>Ophiocordycipitaceae</taxon>
        <taxon>Ophiocordyceps</taxon>
    </lineage>
</organism>
<feature type="chain" id="PRO_5016653968" description="WSC domain-containing protein" evidence="3">
    <location>
        <begin position="20"/>
        <end position="310"/>
    </location>
</feature>
<dbReference type="SMART" id="SM00321">
    <property type="entry name" value="WSC"/>
    <property type="match status" value="1"/>
</dbReference>
<reference evidence="5 6" key="1">
    <citation type="journal article" date="2015" name="BMC Genomics">
        <title>Insights from the genome of Ophiocordyceps polyrhachis-furcata to pathogenicity and host specificity in insect fungi.</title>
        <authorList>
            <person name="Wichadakul D."/>
            <person name="Kobmoo N."/>
            <person name="Ingsriswang S."/>
            <person name="Tangphatsornruang S."/>
            <person name="Chantasingh D."/>
            <person name="Luangsa-ard J.J."/>
            <person name="Eurwilaichitr L."/>
        </authorList>
    </citation>
    <scope>NUCLEOTIDE SEQUENCE [LARGE SCALE GENOMIC DNA]</scope>
    <source>
        <strain evidence="5 6">BCC 54312</strain>
    </source>
</reference>
<dbReference type="STRING" id="1330021.A0A367LFP8"/>
<dbReference type="InterPro" id="IPR002889">
    <property type="entry name" value="WSC_carb-bd"/>
</dbReference>
<dbReference type="AlphaFoldDB" id="A0A367LFP8"/>
<accession>A0A367LFP8</accession>
<proteinExistence type="predicted"/>
<evidence type="ECO:0000256" key="2">
    <source>
        <dbReference type="SAM" id="Phobius"/>
    </source>
</evidence>
<feature type="transmembrane region" description="Helical" evidence="2">
    <location>
        <begin position="204"/>
        <end position="228"/>
    </location>
</feature>
<dbReference type="Pfam" id="PF01822">
    <property type="entry name" value="WSC"/>
    <property type="match status" value="1"/>
</dbReference>
<evidence type="ECO:0000313" key="6">
    <source>
        <dbReference type="Proteomes" id="UP000253664"/>
    </source>
</evidence>
<sequence length="310" mass="32614">MKTFTIALAALAAASQAGASLDRPTIVQRNLQGTLVERQATSLQKPSTFPLPNALTPHGCYKSKGNMTTRDVDHLSSGSCSDACKSGKFWVSGMQGTQCYCGFAYPPQKDLADDAKCSYPCPGYPYEACGALADSGGFWSIFNTGINVNVKNVEDSSTTTSSSSQSTNSKSDDQEPTGPSVVTQTHVTTQGSNTDDKKGGANTVGIAAGVVAGVVVAAAVAGGLIFFLRRKRNAQIEEEHRRNAAVSAFINGSKPPGSSGSMSMTDARLDPVMANRRMSDGSIADNEDYSRRILRPALIVNDEPLQVTNA</sequence>
<dbReference type="Proteomes" id="UP000253664">
    <property type="component" value="Unassembled WGS sequence"/>
</dbReference>
<dbReference type="EMBL" id="LKCN02000007">
    <property type="protein sequence ID" value="RCI13245.1"/>
    <property type="molecule type" value="Genomic_DNA"/>
</dbReference>
<feature type="compositionally biased region" description="Polar residues" evidence="1">
    <location>
        <begin position="180"/>
        <end position="193"/>
    </location>
</feature>
<evidence type="ECO:0000256" key="3">
    <source>
        <dbReference type="SAM" id="SignalP"/>
    </source>
</evidence>
<dbReference type="Pfam" id="PF05808">
    <property type="entry name" value="Podoplanin"/>
    <property type="match status" value="1"/>
</dbReference>
<keyword evidence="2" id="KW-0812">Transmembrane</keyword>
<dbReference type="OrthoDB" id="2019572at2759"/>
<keyword evidence="3" id="KW-0732">Signal</keyword>
<evidence type="ECO:0000256" key="1">
    <source>
        <dbReference type="SAM" id="MobiDB-lite"/>
    </source>
</evidence>
<feature type="signal peptide" evidence="3">
    <location>
        <begin position="1"/>
        <end position="19"/>
    </location>
</feature>
<keyword evidence="2" id="KW-1133">Transmembrane helix</keyword>
<keyword evidence="6" id="KW-1185">Reference proteome</keyword>
<evidence type="ECO:0000259" key="4">
    <source>
        <dbReference type="PROSITE" id="PS51212"/>
    </source>
</evidence>
<comment type="caution">
    <text evidence="5">The sequence shown here is derived from an EMBL/GenBank/DDBJ whole genome shotgun (WGS) entry which is preliminary data.</text>
</comment>
<evidence type="ECO:0000313" key="5">
    <source>
        <dbReference type="EMBL" id="RCI13245.1"/>
    </source>
</evidence>
<name>A0A367LFP8_9HYPO</name>
<feature type="compositionally biased region" description="Low complexity" evidence="1">
    <location>
        <begin position="156"/>
        <end position="169"/>
    </location>
</feature>
<dbReference type="PROSITE" id="PS51212">
    <property type="entry name" value="WSC"/>
    <property type="match status" value="1"/>
</dbReference>
<feature type="region of interest" description="Disordered" evidence="1">
    <location>
        <begin position="155"/>
        <end position="200"/>
    </location>
</feature>